<sequence length="127" mass="13964">MSQTSENVKNNTPKQLSEPHYLVKSTPTGQLNLYLISSCYSSQHSATQKISTTLLKSTALSDQHNTIRSTQNYRLNTALSDQHISIGFAQLDSDQHCSYQISLALPGHLSAIESAQLDQISPTTRST</sequence>
<accession>A0A2Z7AQ49</accession>
<dbReference type="EMBL" id="KV013436">
    <property type="protein sequence ID" value="KZV23583.1"/>
    <property type="molecule type" value="Genomic_DNA"/>
</dbReference>
<feature type="region of interest" description="Disordered" evidence="1">
    <location>
        <begin position="1"/>
        <end position="22"/>
    </location>
</feature>
<reference evidence="2 3" key="1">
    <citation type="journal article" date="2015" name="Proc. Natl. Acad. Sci. U.S.A.">
        <title>The resurrection genome of Boea hygrometrica: A blueprint for survival of dehydration.</title>
        <authorList>
            <person name="Xiao L."/>
            <person name="Yang G."/>
            <person name="Zhang L."/>
            <person name="Yang X."/>
            <person name="Zhao S."/>
            <person name="Ji Z."/>
            <person name="Zhou Q."/>
            <person name="Hu M."/>
            <person name="Wang Y."/>
            <person name="Chen M."/>
            <person name="Xu Y."/>
            <person name="Jin H."/>
            <person name="Xiao X."/>
            <person name="Hu G."/>
            <person name="Bao F."/>
            <person name="Hu Y."/>
            <person name="Wan P."/>
            <person name="Li L."/>
            <person name="Deng X."/>
            <person name="Kuang T."/>
            <person name="Xiang C."/>
            <person name="Zhu J.K."/>
            <person name="Oliver M.J."/>
            <person name="He Y."/>
        </authorList>
    </citation>
    <scope>NUCLEOTIDE SEQUENCE [LARGE SCALE GENOMIC DNA]</scope>
    <source>
        <strain evidence="3">cv. XS01</strain>
    </source>
</reference>
<evidence type="ECO:0000256" key="1">
    <source>
        <dbReference type="SAM" id="MobiDB-lite"/>
    </source>
</evidence>
<proteinExistence type="predicted"/>
<feature type="compositionally biased region" description="Polar residues" evidence="1">
    <location>
        <begin position="1"/>
        <end position="15"/>
    </location>
</feature>
<name>A0A2Z7AQ49_9LAMI</name>
<keyword evidence="2" id="KW-0378">Hydrolase</keyword>
<dbReference type="GO" id="GO:0006508">
    <property type="term" value="P:proteolysis"/>
    <property type="evidence" value="ECO:0007669"/>
    <property type="project" value="UniProtKB-KW"/>
</dbReference>
<dbReference type="GO" id="GO:0008233">
    <property type="term" value="F:peptidase activity"/>
    <property type="evidence" value="ECO:0007669"/>
    <property type="project" value="UniProtKB-KW"/>
</dbReference>
<dbReference type="AlphaFoldDB" id="A0A2Z7AQ49"/>
<keyword evidence="2" id="KW-0645">Protease</keyword>
<evidence type="ECO:0000313" key="2">
    <source>
        <dbReference type="EMBL" id="KZV23583.1"/>
    </source>
</evidence>
<keyword evidence="3" id="KW-1185">Reference proteome</keyword>
<organism evidence="2 3">
    <name type="scientific">Dorcoceras hygrometricum</name>
    <dbReference type="NCBI Taxonomy" id="472368"/>
    <lineage>
        <taxon>Eukaryota</taxon>
        <taxon>Viridiplantae</taxon>
        <taxon>Streptophyta</taxon>
        <taxon>Embryophyta</taxon>
        <taxon>Tracheophyta</taxon>
        <taxon>Spermatophyta</taxon>
        <taxon>Magnoliopsida</taxon>
        <taxon>eudicotyledons</taxon>
        <taxon>Gunneridae</taxon>
        <taxon>Pentapetalae</taxon>
        <taxon>asterids</taxon>
        <taxon>lamiids</taxon>
        <taxon>Lamiales</taxon>
        <taxon>Gesneriaceae</taxon>
        <taxon>Didymocarpoideae</taxon>
        <taxon>Trichosporeae</taxon>
        <taxon>Loxocarpinae</taxon>
        <taxon>Dorcoceras</taxon>
    </lineage>
</organism>
<protein>
    <submittedName>
        <fullName evidence="2">Putative ubiquitin-like-specific protease 2B</fullName>
    </submittedName>
</protein>
<dbReference type="Proteomes" id="UP000250235">
    <property type="component" value="Unassembled WGS sequence"/>
</dbReference>
<evidence type="ECO:0000313" key="3">
    <source>
        <dbReference type="Proteomes" id="UP000250235"/>
    </source>
</evidence>
<gene>
    <name evidence="2" type="ORF">F511_36426</name>
</gene>